<evidence type="ECO:0000259" key="6">
    <source>
        <dbReference type="PROSITE" id="PS51898"/>
    </source>
</evidence>
<dbReference type="CDD" id="cd00796">
    <property type="entry name" value="INT_Rci_Hp1_C"/>
    <property type="match status" value="1"/>
</dbReference>
<gene>
    <name evidence="8" type="ORF">Thiowin_00480</name>
</gene>
<dbReference type="InterPro" id="IPR050090">
    <property type="entry name" value="Tyrosine_recombinase_XerCD"/>
</dbReference>
<dbReference type="RefSeq" id="WP_328986145.1">
    <property type="nucleotide sequence ID" value="NZ_CP121472.1"/>
</dbReference>
<evidence type="ECO:0000256" key="5">
    <source>
        <dbReference type="PROSITE-ProRule" id="PRU01248"/>
    </source>
</evidence>
<keyword evidence="9" id="KW-1185">Reference proteome</keyword>
<feature type="domain" description="Tyr recombinase" evidence="6">
    <location>
        <begin position="180"/>
        <end position="357"/>
    </location>
</feature>
<proteinExistence type="inferred from homology"/>
<dbReference type="InterPro" id="IPR013762">
    <property type="entry name" value="Integrase-like_cat_sf"/>
</dbReference>
<dbReference type="PANTHER" id="PTHR30349:SF64">
    <property type="entry name" value="PROPHAGE INTEGRASE INTD-RELATED"/>
    <property type="match status" value="1"/>
</dbReference>
<organism evidence="8 9">
    <name type="scientific">Thiorhodovibrio winogradskyi</name>
    <dbReference type="NCBI Taxonomy" id="77007"/>
    <lineage>
        <taxon>Bacteria</taxon>
        <taxon>Pseudomonadati</taxon>
        <taxon>Pseudomonadota</taxon>
        <taxon>Gammaproteobacteria</taxon>
        <taxon>Chromatiales</taxon>
        <taxon>Chromatiaceae</taxon>
        <taxon>Thiorhodovibrio</taxon>
    </lineage>
</organism>
<dbReference type="EMBL" id="CP121472">
    <property type="protein sequence ID" value="WPL15579.1"/>
    <property type="molecule type" value="Genomic_DNA"/>
</dbReference>
<dbReference type="PANTHER" id="PTHR30349">
    <property type="entry name" value="PHAGE INTEGRASE-RELATED"/>
    <property type="match status" value="1"/>
</dbReference>
<evidence type="ECO:0000313" key="8">
    <source>
        <dbReference type="EMBL" id="WPL15579.1"/>
    </source>
</evidence>
<evidence type="ECO:0000256" key="3">
    <source>
        <dbReference type="ARBA" id="ARBA00023125"/>
    </source>
</evidence>
<name>A0ABZ0S4Y2_9GAMM</name>
<dbReference type="Gene3D" id="1.10.150.130">
    <property type="match status" value="1"/>
</dbReference>
<dbReference type="SUPFAM" id="SSF56349">
    <property type="entry name" value="DNA breaking-rejoining enzymes"/>
    <property type="match status" value="1"/>
</dbReference>
<keyword evidence="3 5" id="KW-0238">DNA-binding</keyword>
<dbReference type="InterPro" id="IPR010998">
    <property type="entry name" value="Integrase_recombinase_N"/>
</dbReference>
<evidence type="ECO:0000256" key="2">
    <source>
        <dbReference type="ARBA" id="ARBA00022908"/>
    </source>
</evidence>
<dbReference type="InterPro" id="IPR002104">
    <property type="entry name" value="Integrase_catalytic"/>
</dbReference>
<dbReference type="Proteomes" id="UP001432180">
    <property type="component" value="Chromosome"/>
</dbReference>
<feature type="domain" description="Core-binding (CB)" evidence="7">
    <location>
        <begin position="63"/>
        <end position="158"/>
    </location>
</feature>
<evidence type="ECO:0000256" key="1">
    <source>
        <dbReference type="ARBA" id="ARBA00008857"/>
    </source>
</evidence>
<dbReference type="PROSITE" id="PS51898">
    <property type="entry name" value="TYR_RECOMBINASE"/>
    <property type="match status" value="1"/>
</dbReference>
<dbReference type="InterPro" id="IPR011010">
    <property type="entry name" value="DNA_brk_join_enz"/>
</dbReference>
<dbReference type="PROSITE" id="PS51900">
    <property type="entry name" value="CB"/>
    <property type="match status" value="1"/>
</dbReference>
<evidence type="ECO:0000256" key="4">
    <source>
        <dbReference type="ARBA" id="ARBA00023172"/>
    </source>
</evidence>
<dbReference type="Gene3D" id="1.10.443.10">
    <property type="entry name" value="Intergrase catalytic core"/>
    <property type="match status" value="1"/>
</dbReference>
<accession>A0ABZ0S4Y2</accession>
<evidence type="ECO:0000313" key="9">
    <source>
        <dbReference type="Proteomes" id="UP001432180"/>
    </source>
</evidence>
<evidence type="ECO:0000259" key="7">
    <source>
        <dbReference type="PROSITE" id="PS51900"/>
    </source>
</evidence>
<dbReference type="InterPro" id="IPR044068">
    <property type="entry name" value="CB"/>
</dbReference>
<sequence length="367" mass="41743">MATITERTDGTGARTYRVEVRLKGHPRQSATFTRKTDAKKWAQQNEAAIREGRHFKTIKSRRHTLADLIDRYIRDVLPRPPRKSKRPRSSRSISIITSQLQWWRDELGAYILADVTPAKIVEARDKLSRTVKRDGTPMSPSTVVRYMAPLSHAFGVAVREWGWIDDSPMRKVERPAEPDGRVRFLSDDERESLLGACRGSRNPWLYLAVLLALSTGMRKSELTGLRWPDVDFKNARITLRETKNGEIRVVPLTGQALALLKDHAKIKRLDTDLVFPGQARPPKPVQPMDFRAAWDAALKRAEIQDFHFHDLRHTTASYLAMNGASLAEIAEVLGHKTLAMVKRYAHLSEAHTASVVERMNARYLAED</sequence>
<dbReference type="Pfam" id="PF00589">
    <property type="entry name" value="Phage_integrase"/>
    <property type="match status" value="1"/>
</dbReference>
<protein>
    <submittedName>
        <fullName evidence="8">Integrase</fullName>
    </submittedName>
</protein>
<comment type="similarity">
    <text evidence="1">Belongs to the 'phage' integrase family.</text>
</comment>
<keyword evidence="2" id="KW-0229">DNA integration</keyword>
<keyword evidence="4" id="KW-0233">DNA recombination</keyword>
<reference evidence="8 9" key="1">
    <citation type="journal article" date="2023" name="Microorganisms">
        <title>Thiorhodovibrio frisius and Trv. litoralis spp. nov., Two Novel Members from a Clade of Fastidious Purple Sulfur Bacteria That Exhibit Unique Red-Shifted Light-Harvesting Capabilities.</title>
        <authorList>
            <person name="Methner A."/>
            <person name="Kuzyk S.B."/>
            <person name="Petersen J."/>
            <person name="Bauer S."/>
            <person name="Brinkmann H."/>
            <person name="Sichau K."/>
            <person name="Wanner G."/>
            <person name="Wolf J."/>
            <person name="Neumann-Schaal M."/>
            <person name="Henke P."/>
            <person name="Tank M."/>
            <person name="Sproer C."/>
            <person name="Bunk B."/>
            <person name="Overmann J."/>
        </authorList>
    </citation>
    <scope>NUCLEOTIDE SEQUENCE [LARGE SCALE GENOMIC DNA]</scope>
    <source>
        <strain evidence="8 9">DSM 6702</strain>
    </source>
</reference>